<evidence type="ECO:0000256" key="1">
    <source>
        <dbReference type="SAM" id="Coils"/>
    </source>
</evidence>
<evidence type="ECO:0000313" key="3">
    <source>
        <dbReference type="Proteomes" id="UP001165060"/>
    </source>
</evidence>
<accession>A0ABQ6N3X1</accession>
<dbReference type="PANTHER" id="PTHR40131">
    <property type="entry name" value="C1Q DOMAIN-CONTAINING PROTEIN"/>
    <property type="match status" value="1"/>
</dbReference>
<keyword evidence="1" id="KW-0175">Coiled coil</keyword>
<evidence type="ECO:0000313" key="2">
    <source>
        <dbReference type="EMBL" id="GMI38862.1"/>
    </source>
</evidence>
<proteinExistence type="predicted"/>
<dbReference type="PANTHER" id="PTHR40131:SF1">
    <property type="entry name" value="C1Q DOMAIN-CONTAINING PROTEIN"/>
    <property type="match status" value="1"/>
</dbReference>
<reference evidence="2 3" key="1">
    <citation type="journal article" date="2023" name="Commun. Biol.">
        <title>Genome analysis of Parmales, the sister group of diatoms, reveals the evolutionary specialization of diatoms from phago-mixotrophs to photoautotrophs.</title>
        <authorList>
            <person name="Ban H."/>
            <person name="Sato S."/>
            <person name="Yoshikawa S."/>
            <person name="Yamada K."/>
            <person name="Nakamura Y."/>
            <person name="Ichinomiya M."/>
            <person name="Sato N."/>
            <person name="Blanc-Mathieu R."/>
            <person name="Endo H."/>
            <person name="Kuwata A."/>
            <person name="Ogata H."/>
        </authorList>
    </citation>
    <scope>NUCLEOTIDE SEQUENCE [LARGE SCALE GENOMIC DNA]</scope>
</reference>
<gene>
    <name evidence="2" type="ORF">TeGR_g9779</name>
</gene>
<dbReference type="Proteomes" id="UP001165060">
    <property type="component" value="Unassembled WGS sequence"/>
</dbReference>
<organism evidence="2 3">
    <name type="scientific">Tetraparma gracilis</name>
    <dbReference type="NCBI Taxonomy" id="2962635"/>
    <lineage>
        <taxon>Eukaryota</taxon>
        <taxon>Sar</taxon>
        <taxon>Stramenopiles</taxon>
        <taxon>Ochrophyta</taxon>
        <taxon>Bolidophyceae</taxon>
        <taxon>Parmales</taxon>
        <taxon>Triparmaceae</taxon>
        <taxon>Tetraparma</taxon>
    </lineage>
</organism>
<comment type="caution">
    <text evidence="2">The sequence shown here is derived from an EMBL/GenBank/DDBJ whole genome shotgun (WGS) entry which is preliminary data.</text>
</comment>
<protein>
    <submittedName>
        <fullName evidence="2">Uncharacterized protein</fullName>
    </submittedName>
</protein>
<feature type="coiled-coil region" evidence="1">
    <location>
        <begin position="371"/>
        <end position="398"/>
    </location>
</feature>
<dbReference type="EMBL" id="BRYB01000846">
    <property type="protein sequence ID" value="GMI38862.1"/>
    <property type="molecule type" value="Genomic_DNA"/>
</dbReference>
<keyword evidence="3" id="KW-1185">Reference proteome</keyword>
<sequence>MQNVQEVVATTLTSHSASLSSLSSQVGLHAKSLSDLSRSSGSADATIKQLKEENAKLAARLGESAGLEARVRSLEASLSAPPPPAARGPSLDSIVRRLEALETNRQVEDNNKRVVALVAERLGSPPRSPARGDGGVGGVVEARADAAAAVVAAEDAASSVSQLRAELGEVRGLLASLSRDPASPASSRGAPIGQAELEEVREELWDALEGLKRLHLSQVGGGSNNPPSPPDKENVLRAAKNAILDEVAISRPDRVEIERLVMTRLEPVAGSLNSLHAEVGEMRRHVSSLPPLPPGLVDQEQLGNTVNDAVRSALSGDGGRVSHAHLTVALDNSREGLIRQLEGTIASTRAGLLDSFSQELGNSKEATWDALSSLRGRVDDLERTVEQSNTEMVSVLNKKAYKQDVQRALAGKAEKDMCMAQFRLKADKEKVDAILSSKADGLDTSERIGIVNTGLASVGNGMKDLREELRGEVKRLGDKLDRKVDVDEVEGLKMGVVSGADWRGAMADVSMNLRRELSDKAGREEMIQMIRREVDGVKEGVSVVKGVVEGKSEAGDVNQVVADLESLSARFAEAHSEGRWLWRSGKVLRGGWIPWEVQVLNAAPASLIWKTEAEAITCVAPGLYHVTVGVFTMNAASVQICVNGEPVVSLDPNQEVDTVGAGGPLEHVKRRHRHTAGDVSCVSCDEIMALPPNAVLGVRYDCGTRAQGFLSVRKM</sequence>
<name>A0ABQ6N3X1_9STRA</name>